<gene>
    <name evidence="1" type="ORF">BKK51_09860</name>
    <name evidence="2" type="ORF">BKK52_09780</name>
</gene>
<sequence length="145" mass="16813">MKGFNRENSSILGFITLCKAMKSITDDEFKQFFYSLINDSDLEELPYFIWDSVDLRDSDMSDIYNMVGFVPSSNLNDDEINAIYGITVKRFGSIFDMLISNEEALDALERNPHILERFKREFPFIKLDFDVSTTKGLAEIHVRTN</sequence>
<dbReference type="Proteomes" id="UP000189161">
    <property type="component" value="Unassembled WGS sequence"/>
</dbReference>
<dbReference type="RefSeq" id="WP_077474446.1">
    <property type="nucleotide sequence ID" value="NZ_MLHK01000057.1"/>
</dbReference>
<dbReference type="EMBL" id="MLHL01000056">
    <property type="protein sequence ID" value="OOF47274.1"/>
    <property type="molecule type" value="Genomic_DNA"/>
</dbReference>
<keyword evidence="4" id="KW-1185">Reference proteome</keyword>
<comment type="caution">
    <text evidence="1">The sequence shown here is derived from an EMBL/GenBank/DDBJ whole genome shotgun (WGS) entry which is preliminary data.</text>
</comment>
<dbReference type="AlphaFoldDB" id="A0A1V3IPI2"/>
<dbReference type="EMBL" id="MLHK01000057">
    <property type="protein sequence ID" value="OOF44182.1"/>
    <property type="molecule type" value="Genomic_DNA"/>
</dbReference>
<protein>
    <submittedName>
        <fullName evidence="1">Uncharacterized protein</fullName>
    </submittedName>
</protein>
<evidence type="ECO:0000313" key="1">
    <source>
        <dbReference type="EMBL" id="OOF44182.1"/>
    </source>
</evidence>
<evidence type="ECO:0000313" key="4">
    <source>
        <dbReference type="Proteomes" id="UP000189161"/>
    </source>
</evidence>
<reference evidence="3 4" key="1">
    <citation type="submission" date="2016-10" db="EMBL/GenBank/DDBJ databases">
        <title>Rodentibacter gen. nov. and new species.</title>
        <authorList>
            <person name="Christensen H."/>
        </authorList>
    </citation>
    <scope>NUCLEOTIDE SEQUENCE [LARGE SCALE GENOMIC DNA]</scope>
    <source>
        <strain evidence="1 3">H1983213011</strain>
        <strain evidence="2 4">H1987082031</strain>
    </source>
</reference>
<organism evidence="1 3">
    <name type="scientific">Rodentibacter trehalosifermentans</name>
    <dbReference type="NCBI Taxonomy" id="1908263"/>
    <lineage>
        <taxon>Bacteria</taxon>
        <taxon>Pseudomonadati</taxon>
        <taxon>Pseudomonadota</taxon>
        <taxon>Gammaproteobacteria</taxon>
        <taxon>Pasteurellales</taxon>
        <taxon>Pasteurellaceae</taxon>
        <taxon>Rodentibacter</taxon>
    </lineage>
</organism>
<name>A0A1V3IPI2_9PAST</name>
<proteinExistence type="predicted"/>
<evidence type="ECO:0000313" key="2">
    <source>
        <dbReference type="EMBL" id="OOF47274.1"/>
    </source>
</evidence>
<evidence type="ECO:0000313" key="3">
    <source>
        <dbReference type="Proteomes" id="UP000188728"/>
    </source>
</evidence>
<dbReference type="OrthoDB" id="6892922at2"/>
<accession>A0A1V3IYJ8</accession>
<dbReference type="Proteomes" id="UP000188728">
    <property type="component" value="Unassembled WGS sequence"/>
</dbReference>
<accession>A0A1V3IPI2</accession>